<evidence type="ECO:0000256" key="1">
    <source>
        <dbReference type="SAM" id="Phobius"/>
    </source>
</evidence>
<proteinExistence type="predicted"/>
<evidence type="ECO:0000313" key="2">
    <source>
        <dbReference type="EMBL" id="MFD2233048.1"/>
    </source>
</evidence>
<accession>A0ABW5CAJ7</accession>
<sequence>MSPLRRPAGLIGRALLLLAGFQVLLLGLATLGSGLPPTTIRIHSWADNVRIVLTHTPRFGLAVPVALREPLLEIRHVPVDSPVPDWSLHLVPAHLAAEAALALLTVGYFRRRRAPLPATLIGGGIAAAALASSTLAWTVCCASPSWAVALALAGLDPAIALVLVPFGPVVAGAGLAAIAIGFGVDAVSRHKKYTKPLFY</sequence>
<protein>
    <submittedName>
        <fullName evidence="2">Uncharacterized protein</fullName>
    </submittedName>
</protein>
<feature type="transmembrane region" description="Helical" evidence="1">
    <location>
        <begin position="86"/>
        <end position="109"/>
    </location>
</feature>
<dbReference type="Proteomes" id="UP001597296">
    <property type="component" value="Unassembled WGS sequence"/>
</dbReference>
<keyword evidence="1" id="KW-0472">Membrane</keyword>
<keyword evidence="1" id="KW-1133">Transmembrane helix</keyword>
<dbReference type="EMBL" id="JBHUIY010000005">
    <property type="protein sequence ID" value="MFD2233048.1"/>
    <property type="molecule type" value="Genomic_DNA"/>
</dbReference>
<organism evidence="2 3">
    <name type="scientific">Phaeospirillum tilakii</name>
    <dbReference type="NCBI Taxonomy" id="741673"/>
    <lineage>
        <taxon>Bacteria</taxon>
        <taxon>Pseudomonadati</taxon>
        <taxon>Pseudomonadota</taxon>
        <taxon>Alphaproteobacteria</taxon>
        <taxon>Rhodospirillales</taxon>
        <taxon>Rhodospirillaceae</taxon>
        <taxon>Phaeospirillum</taxon>
    </lineage>
</organism>
<dbReference type="RefSeq" id="WP_377314831.1">
    <property type="nucleotide sequence ID" value="NZ_JBHUIY010000005.1"/>
</dbReference>
<comment type="caution">
    <text evidence="2">The sequence shown here is derived from an EMBL/GenBank/DDBJ whole genome shotgun (WGS) entry which is preliminary data.</text>
</comment>
<reference evidence="3" key="1">
    <citation type="journal article" date="2019" name="Int. J. Syst. Evol. Microbiol.">
        <title>The Global Catalogue of Microorganisms (GCM) 10K type strain sequencing project: providing services to taxonomists for standard genome sequencing and annotation.</title>
        <authorList>
            <consortium name="The Broad Institute Genomics Platform"/>
            <consortium name="The Broad Institute Genome Sequencing Center for Infectious Disease"/>
            <person name="Wu L."/>
            <person name="Ma J."/>
        </authorList>
    </citation>
    <scope>NUCLEOTIDE SEQUENCE [LARGE SCALE GENOMIC DNA]</scope>
    <source>
        <strain evidence="3">KCTC 15012</strain>
    </source>
</reference>
<keyword evidence="1" id="KW-0812">Transmembrane</keyword>
<keyword evidence="3" id="KW-1185">Reference proteome</keyword>
<name>A0ABW5CAJ7_9PROT</name>
<feature type="transmembrane region" description="Helical" evidence="1">
    <location>
        <begin position="159"/>
        <end position="184"/>
    </location>
</feature>
<feature type="transmembrane region" description="Helical" evidence="1">
    <location>
        <begin position="116"/>
        <end position="139"/>
    </location>
</feature>
<gene>
    <name evidence="2" type="ORF">ACFSNB_04440</name>
</gene>
<evidence type="ECO:0000313" key="3">
    <source>
        <dbReference type="Proteomes" id="UP001597296"/>
    </source>
</evidence>